<dbReference type="AlphaFoldDB" id="A0A498JD80"/>
<name>A0A498JD80_MALDO</name>
<evidence type="ECO:0000256" key="1">
    <source>
        <dbReference type="SAM" id="MobiDB-lite"/>
    </source>
</evidence>
<sequence>MEKPDDKLATMAFKQDLRTTAKPDYPMKTDRRRVNKDNHLLSPQQAAKEGRWDKQALLKRNILRNIKDKPFLRLPKKNLNEYCFSTKAKHIDDEDRRQAKKLTLNINYTNSILETLKDREMMEGVTRSPIPITLRWTLRRHLQIE</sequence>
<organism evidence="2 3">
    <name type="scientific">Malus domestica</name>
    <name type="common">Apple</name>
    <name type="synonym">Pyrus malus</name>
    <dbReference type="NCBI Taxonomy" id="3750"/>
    <lineage>
        <taxon>Eukaryota</taxon>
        <taxon>Viridiplantae</taxon>
        <taxon>Streptophyta</taxon>
        <taxon>Embryophyta</taxon>
        <taxon>Tracheophyta</taxon>
        <taxon>Spermatophyta</taxon>
        <taxon>Magnoliopsida</taxon>
        <taxon>eudicotyledons</taxon>
        <taxon>Gunneridae</taxon>
        <taxon>Pentapetalae</taxon>
        <taxon>rosids</taxon>
        <taxon>fabids</taxon>
        <taxon>Rosales</taxon>
        <taxon>Rosaceae</taxon>
        <taxon>Amygdaloideae</taxon>
        <taxon>Maleae</taxon>
        <taxon>Malus</taxon>
    </lineage>
</organism>
<gene>
    <name evidence="2" type="ORF">DVH24_014056</name>
</gene>
<evidence type="ECO:0000313" key="3">
    <source>
        <dbReference type="Proteomes" id="UP000290289"/>
    </source>
</evidence>
<keyword evidence="3" id="KW-1185">Reference proteome</keyword>
<comment type="caution">
    <text evidence="2">The sequence shown here is derived from an EMBL/GenBank/DDBJ whole genome shotgun (WGS) entry which is preliminary data.</text>
</comment>
<accession>A0A498JD80</accession>
<reference evidence="2 3" key="1">
    <citation type="submission" date="2018-10" db="EMBL/GenBank/DDBJ databases">
        <title>A high-quality apple genome assembly.</title>
        <authorList>
            <person name="Hu J."/>
        </authorList>
    </citation>
    <scope>NUCLEOTIDE SEQUENCE [LARGE SCALE GENOMIC DNA]</scope>
    <source>
        <strain evidence="3">cv. HFTH1</strain>
        <tissue evidence="2">Young leaf</tissue>
    </source>
</reference>
<feature type="compositionally biased region" description="Basic and acidic residues" evidence="1">
    <location>
        <begin position="15"/>
        <end position="29"/>
    </location>
</feature>
<dbReference type="Proteomes" id="UP000290289">
    <property type="component" value="Chromosome 7"/>
</dbReference>
<feature type="region of interest" description="Disordered" evidence="1">
    <location>
        <begin position="1"/>
        <end position="30"/>
    </location>
</feature>
<evidence type="ECO:0000313" key="2">
    <source>
        <dbReference type="EMBL" id="RXH93480.1"/>
    </source>
</evidence>
<proteinExistence type="predicted"/>
<protein>
    <submittedName>
        <fullName evidence="2">Uncharacterized protein</fullName>
    </submittedName>
</protein>
<dbReference type="EMBL" id="RDQH01000333">
    <property type="protein sequence ID" value="RXH93480.1"/>
    <property type="molecule type" value="Genomic_DNA"/>
</dbReference>